<dbReference type="EMBL" id="VSSQ01097880">
    <property type="protein sequence ID" value="MPN41064.1"/>
    <property type="molecule type" value="Genomic_DNA"/>
</dbReference>
<dbReference type="AlphaFoldDB" id="A0A645HY10"/>
<protein>
    <submittedName>
        <fullName evidence="1">Uncharacterized protein</fullName>
    </submittedName>
</protein>
<gene>
    <name evidence="1" type="ORF">SDC9_188604</name>
</gene>
<accession>A0A645HY10</accession>
<reference evidence="1" key="1">
    <citation type="submission" date="2019-08" db="EMBL/GenBank/DDBJ databases">
        <authorList>
            <person name="Kucharzyk K."/>
            <person name="Murdoch R.W."/>
            <person name="Higgins S."/>
            <person name="Loffler F."/>
        </authorList>
    </citation>
    <scope>NUCLEOTIDE SEQUENCE</scope>
</reference>
<comment type="caution">
    <text evidence="1">The sequence shown here is derived from an EMBL/GenBank/DDBJ whole genome shotgun (WGS) entry which is preliminary data.</text>
</comment>
<proteinExistence type="predicted"/>
<evidence type="ECO:0000313" key="1">
    <source>
        <dbReference type="EMBL" id="MPN41064.1"/>
    </source>
</evidence>
<name>A0A645HY10_9ZZZZ</name>
<sequence>MKREPLSPQGVAGRCNGNKFKASLNGGIIRFAVFFVVKAGIVDAQAARGSP</sequence>
<organism evidence="1">
    <name type="scientific">bioreactor metagenome</name>
    <dbReference type="NCBI Taxonomy" id="1076179"/>
    <lineage>
        <taxon>unclassified sequences</taxon>
        <taxon>metagenomes</taxon>
        <taxon>ecological metagenomes</taxon>
    </lineage>
</organism>